<dbReference type="InterPro" id="IPR050873">
    <property type="entry name" value="V-ATPase_V0D/AC39_subunit"/>
</dbReference>
<evidence type="ECO:0000313" key="5">
    <source>
        <dbReference type="Proteomes" id="UP000262969"/>
    </source>
</evidence>
<dbReference type="Gene3D" id="1.20.1690.10">
    <property type="entry name" value="V-type ATP synthase subunit C domain"/>
    <property type="match status" value="2"/>
</dbReference>
<dbReference type="InterPro" id="IPR035067">
    <property type="entry name" value="V-type_ATPase_csu/dsu"/>
</dbReference>
<comment type="caution">
    <text evidence="4">The sequence shown here is derived from an EMBL/GenBank/DDBJ whole genome shotgun (WGS) entry which is preliminary data.</text>
</comment>
<sequence length="326" mass="37475">MADTMYYYAVARTRVKELSLFSVSSLEQLLACKNYEECLRFLREKGFGKLSTEKESEDIIEAEYQNAYQLFSELVKDEKILRVFQIPYDFHNAKVAIKLIYAESKNRKEKPVFLERGSLPSKEILKAIQDRKFEALPSMLADCVKIAYEDLLHTGDGQLCDIFLDAACLTALSRAGKDSRVELLAKYTEKKVVYANMTIAYRACKAKKSQEFYEMALVPCETLSKQEIISAARKGEEELNSYLQKTVYAEGALSLKKSYAAFELWCDNEIMQLLKGVKHLPYTAAPVISYYLARETEIKMVKLILSGKRNALPEQLIRERMRKLYV</sequence>
<name>A0A3D2X5V5_9FIRM</name>
<comment type="similarity">
    <text evidence="1">Belongs to the V-ATPase V0D/AC39 subunit family.</text>
</comment>
<reference evidence="4 5" key="1">
    <citation type="journal article" date="2018" name="Nat. Biotechnol.">
        <title>A standardized bacterial taxonomy based on genome phylogeny substantially revises the tree of life.</title>
        <authorList>
            <person name="Parks D.H."/>
            <person name="Chuvochina M."/>
            <person name="Waite D.W."/>
            <person name="Rinke C."/>
            <person name="Skarshewski A."/>
            <person name="Chaumeil P.A."/>
            <person name="Hugenholtz P."/>
        </authorList>
    </citation>
    <scope>NUCLEOTIDE SEQUENCE [LARGE SCALE GENOMIC DNA]</scope>
    <source>
        <strain evidence="4">UBA11728</strain>
    </source>
</reference>
<proteinExistence type="inferred from homology"/>
<dbReference type="Gene3D" id="1.10.132.50">
    <property type="entry name" value="ATP synthase (C/AC39) subunit, domain 3"/>
    <property type="match status" value="1"/>
</dbReference>
<dbReference type="EMBL" id="DPVV01000263">
    <property type="protein sequence ID" value="HCL02356.1"/>
    <property type="molecule type" value="Genomic_DNA"/>
</dbReference>
<evidence type="ECO:0000256" key="3">
    <source>
        <dbReference type="ARBA" id="ARBA00023065"/>
    </source>
</evidence>
<evidence type="ECO:0000313" key="4">
    <source>
        <dbReference type="EMBL" id="HCL02356.1"/>
    </source>
</evidence>
<dbReference type="InterPro" id="IPR002843">
    <property type="entry name" value="ATPase_V0-cplx_csu/dsu"/>
</dbReference>
<evidence type="ECO:0000256" key="2">
    <source>
        <dbReference type="ARBA" id="ARBA00022448"/>
    </source>
</evidence>
<dbReference type="GO" id="GO:0046961">
    <property type="term" value="F:proton-transporting ATPase activity, rotational mechanism"/>
    <property type="evidence" value="ECO:0007669"/>
    <property type="project" value="InterPro"/>
</dbReference>
<dbReference type="PANTHER" id="PTHR38682:SF1">
    <property type="entry name" value="V-TYPE ATP SYNTHASE SUBUNIT C"/>
    <property type="match status" value="1"/>
</dbReference>
<dbReference type="Proteomes" id="UP000262969">
    <property type="component" value="Unassembled WGS sequence"/>
</dbReference>
<protein>
    <submittedName>
        <fullName evidence="4">V-type ATP synthase subunit C</fullName>
    </submittedName>
</protein>
<gene>
    <name evidence="4" type="ORF">DHW61_08075</name>
</gene>
<dbReference type="PANTHER" id="PTHR38682">
    <property type="entry name" value="V-TYPE ATP SYNTHASE SUBUNIT C"/>
    <property type="match status" value="1"/>
</dbReference>
<dbReference type="Pfam" id="PF01992">
    <property type="entry name" value="vATP-synt_AC39"/>
    <property type="match status" value="1"/>
</dbReference>
<dbReference type="InterPro" id="IPR044911">
    <property type="entry name" value="V-type_ATPase_csu/dsu_dom_3"/>
</dbReference>
<dbReference type="AlphaFoldDB" id="A0A3D2X5V5"/>
<dbReference type="InterPro" id="IPR036079">
    <property type="entry name" value="ATPase_csu/dsu_sf"/>
</dbReference>
<organism evidence="4 5">
    <name type="scientific">Lachnoclostridium phytofermentans</name>
    <dbReference type="NCBI Taxonomy" id="66219"/>
    <lineage>
        <taxon>Bacteria</taxon>
        <taxon>Bacillati</taxon>
        <taxon>Bacillota</taxon>
        <taxon>Clostridia</taxon>
        <taxon>Lachnospirales</taxon>
        <taxon>Lachnospiraceae</taxon>
    </lineage>
</organism>
<dbReference type="SUPFAM" id="SSF103486">
    <property type="entry name" value="V-type ATP synthase subunit C"/>
    <property type="match status" value="1"/>
</dbReference>
<accession>A0A3D2X5V5</accession>
<keyword evidence="3" id="KW-0406">Ion transport</keyword>
<evidence type="ECO:0000256" key="1">
    <source>
        <dbReference type="ARBA" id="ARBA00006709"/>
    </source>
</evidence>
<keyword evidence="2" id="KW-0813">Transport</keyword>